<reference evidence="3 4" key="1">
    <citation type="submission" date="2019-08" db="EMBL/GenBank/DDBJ databases">
        <authorList>
            <person name="Dhanesh K."/>
            <person name="Kumar G."/>
            <person name="Sasikala C."/>
            <person name="Venkata Ramana C."/>
        </authorList>
    </citation>
    <scope>NUCLEOTIDE SEQUENCE [LARGE SCALE GENOMIC DNA]</scope>
    <source>
        <strain evidence="3 4">JC645</strain>
    </source>
</reference>
<proteinExistence type="predicted"/>
<dbReference type="EMBL" id="VWOX01000003">
    <property type="protein sequence ID" value="KAA5545109.1"/>
    <property type="molecule type" value="Genomic_DNA"/>
</dbReference>
<organism evidence="3 4">
    <name type="scientific">Roseiconus nitratireducens</name>
    <dbReference type="NCBI Taxonomy" id="2605748"/>
    <lineage>
        <taxon>Bacteria</taxon>
        <taxon>Pseudomonadati</taxon>
        <taxon>Planctomycetota</taxon>
        <taxon>Planctomycetia</taxon>
        <taxon>Pirellulales</taxon>
        <taxon>Pirellulaceae</taxon>
        <taxon>Roseiconus</taxon>
    </lineage>
</organism>
<accession>A0A5M6DFZ0</accession>
<evidence type="ECO:0000313" key="3">
    <source>
        <dbReference type="EMBL" id="KAA5545109.1"/>
    </source>
</evidence>
<evidence type="ECO:0000256" key="1">
    <source>
        <dbReference type="SAM" id="MobiDB-lite"/>
    </source>
</evidence>
<gene>
    <name evidence="3" type="ORF">FYK55_05345</name>
</gene>
<dbReference type="RefSeq" id="WP_150075376.1">
    <property type="nucleotide sequence ID" value="NZ_VWOX01000003.1"/>
</dbReference>
<keyword evidence="2" id="KW-0812">Transmembrane</keyword>
<feature type="transmembrane region" description="Helical" evidence="2">
    <location>
        <begin position="110"/>
        <end position="143"/>
    </location>
</feature>
<comment type="caution">
    <text evidence="3">The sequence shown here is derived from an EMBL/GenBank/DDBJ whole genome shotgun (WGS) entry which is preliminary data.</text>
</comment>
<name>A0A5M6DFZ0_9BACT</name>
<sequence length="207" mass="22047">MNDAIETLTCPHCAHTLATSKVKAKPDETVVGCPECSNKSPLSGWRASPRAAEFVPDTPADNEPPPAPEFSPEVPFDSSPPPAPADPPAIQQVKKTPSPKNRDTISQISYFVVQVGLMGIALVAGVVFLIAAVSLAGNIVAVLTAGSGTFDRFRDDNAFGKVANEIQYVRADLAFIRSFIVASCMFVVIRRVSTTSTKIRQGTFEDA</sequence>
<dbReference type="AlphaFoldDB" id="A0A5M6DFZ0"/>
<dbReference type="Proteomes" id="UP000324479">
    <property type="component" value="Unassembled WGS sequence"/>
</dbReference>
<evidence type="ECO:0000313" key="4">
    <source>
        <dbReference type="Proteomes" id="UP000324479"/>
    </source>
</evidence>
<keyword evidence="2" id="KW-1133">Transmembrane helix</keyword>
<feature type="compositionally biased region" description="Pro residues" evidence="1">
    <location>
        <begin position="78"/>
        <end position="87"/>
    </location>
</feature>
<protein>
    <submittedName>
        <fullName evidence="3">Uncharacterized protein</fullName>
    </submittedName>
</protein>
<feature type="transmembrane region" description="Helical" evidence="2">
    <location>
        <begin position="174"/>
        <end position="192"/>
    </location>
</feature>
<feature type="region of interest" description="Disordered" evidence="1">
    <location>
        <begin position="30"/>
        <end position="101"/>
    </location>
</feature>
<evidence type="ECO:0000256" key="2">
    <source>
        <dbReference type="SAM" id="Phobius"/>
    </source>
</evidence>
<keyword evidence="2" id="KW-0472">Membrane</keyword>
<keyword evidence="4" id="KW-1185">Reference proteome</keyword>